<name>A0ABR4P1N3_9HELO</name>
<keyword evidence="3" id="KW-1185">Reference proteome</keyword>
<reference evidence="2 3" key="1">
    <citation type="submission" date="2024-06" db="EMBL/GenBank/DDBJ databases">
        <title>Complete genome of Phlyctema vagabunda strain 19-DSS-EL-015.</title>
        <authorList>
            <person name="Fiorenzani C."/>
        </authorList>
    </citation>
    <scope>NUCLEOTIDE SEQUENCE [LARGE SCALE GENOMIC DNA]</scope>
    <source>
        <strain evidence="2 3">19-DSS-EL-015</strain>
    </source>
</reference>
<dbReference type="EMBL" id="JBFCZG010000011">
    <property type="protein sequence ID" value="KAL3417206.1"/>
    <property type="molecule type" value="Genomic_DNA"/>
</dbReference>
<feature type="domain" description="2EXR" evidence="1">
    <location>
        <begin position="36"/>
        <end position="124"/>
    </location>
</feature>
<evidence type="ECO:0000313" key="2">
    <source>
        <dbReference type="EMBL" id="KAL3417206.1"/>
    </source>
</evidence>
<proteinExistence type="predicted"/>
<dbReference type="Pfam" id="PF20150">
    <property type="entry name" value="2EXR"/>
    <property type="match status" value="1"/>
</dbReference>
<protein>
    <recommendedName>
        <fullName evidence="1">2EXR domain-containing protein</fullName>
    </recommendedName>
</protein>
<gene>
    <name evidence="2" type="ORF">PVAG01_11206</name>
</gene>
<dbReference type="PANTHER" id="PTHR35910">
    <property type="entry name" value="2EXR DOMAIN-CONTAINING PROTEIN"/>
    <property type="match status" value="1"/>
</dbReference>
<sequence>MTSQTTKESPQQYGTFQKEDLAMTILEPKSCKASDFPQFSDLPAELRVRIWEFSMPDARTLEIQWVGSEYHYTDKSLTHFRSKNPNPILLAVSQESRAETLRKYKMVRGRRGFCLAFNPNKDTIYESKAIIAALDSPDRPEFPPQQNWWHWAPCNLLSFSCTPGSKIRYLAIHHTRLAEIIARVRDSREPLHWDELDEIKIVARATEDHVGIRQPEGEKELVFGEMVPENSKWRWGKPRLINSFMRILMALHEVSGRAPVVKIVRDVEVEKSPSYC</sequence>
<organism evidence="2 3">
    <name type="scientific">Phlyctema vagabunda</name>
    <dbReference type="NCBI Taxonomy" id="108571"/>
    <lineage>
        <taxon>Eukaryota</taxon>
        <taxon>Fungi</taxon>
        <taxon>Dikarya</taxon>
        <taxon>Ascomycota</taxon>
        <taxon>Pezizomycotina</taxon>
        <taxon>Leotiomycetes</taxon>
        <taxon>Helotiales</taxon>
        <taxon>Dermateaceae</taxon>
        <taxon>Phlyctema</taxon>
    </lineage>
</organism>
<dbReference type="PANTHER" id="PTHR35910:SF6">
    <property type="entry name" value="2EXR DOMAIN-CONTAINING PROTEIN"/>
    <property type="match status" value="1"/>
</dbReference>
<accession>A0ABR4P1N3</accession>
<dbReference type="Proteomes" id="UP001629113">
    <property type="component" value="Unassembled WGS sequence"/>
</dbReference>
<comment type="caution">
    <text evidence="2">The sequence shown here is derived from an EMBL/GenBank/DDBJ whole genome shotgun (WGS) entry which is preliminary data.</text>
</comment>
<evidence type="ECO:0000259" key="1">
    <source>
        <dbReference type="Pfam" id="PF20150"/>
    </source>
</evidence>
<dbReference type="InterPro" id="IPR045518">
    <property type="entry name" value="2EXR"/>
</dbReference>
<evidence type="ECO:0000313" key="3">
    <source>
        <dbReference type="Proteomes" id="UP001629113"/>
    </source>
</evidence>